<dbReference type="GO" id="GO:0003955">
    <property type="term" value="F:NAD(P)H dehydrogenase (quinone) activity"/>
    <property type="evidence" value="ECO:0007669"/>
    <property type="project" value="TreeGrafter"/>
</dbReference>
<dbReference type="Proteomes" id="UP000029381">
    <property type="component" value="Unassembled WGS sequence"/>
</dbReference>
<evidence type="ECO:0000313" key="4">
    <source>
        <dbReference type="Proteomes" id="UP000029381"/>
    </source>
</evidence>
<keyword evidence="1" id="KW-0560">Oxidoreductase</keyword>
<dbReference type="InterPro" id="IPR046980">
    <property type="entry name" value="KefG/KefF"/>
</dbReference>
<evidence type="ECO:0000256" key="1">
    <source>
        <dbReference type="ARBA" id="ARBA00023002"/>
    </source>
</evidence>
<dbReference type="PATRIC" id="fig|1302648.3.peg.368"/>
<accession>A0A091C7C4</accession>
<dbReference type="PANTHER" id="PTHR47307:SF1">
    <property type="entry name" value="GLUTATHIONE-REGULATED POTASSIUM-EFFLUX SYSTEM ANCILLARY PROTEIN KEFG"/>
    <property type="match status" value="1"/>
</dbReference>
<dbReference type="SUPFAM" id="SSF52218">
    <property type="entry name" value="Flavoproteins"/>
    <property type="match status" value="1"/>
</dbReference>
<dbReference type="AlphaFoldDB" id="A0A091C7C4"/>
<sequence length="233" mass="27031">MKTLIIVSHPDIDESGSQQYLKEALPDSSDITYHHLEATYPDGEIDIEQEQALLQKHDRIIFQFPLYWYSSPPMLKHWLDEVLTENFAYGYGGNKLKGKELGLVLVIGMPEKEYQVGGNEGFSLSALTTPYQAMAKKTQLQFLKPFLIFQFHYMTENEKKRILIAYQQYLMIEKFDTLRAKEAWVLDQMETIDEEMLPAGSSFILDQIKEIIEDNRMELDEIQMYLEQAGGSL</sequence>
<dbReference type="GO" id="GO:0010181">
    <property type="term" value="F:FMN binding"/>
    <property type="evidence" value="ECO:0007669"/>
    <property type="project" value="TreeGrafter"/>
</dbReference>
<proteinExistence type="predicted"/>
<evidence type="ECO:0000313" key="3">
    <source>
        <dbReference type="EMBL" id="KFN92580.1"/>
    </source>
</evidence>
<reference evidence="3 4" key="1">
    <citation type="submission" date="2014-08" db="EMBL/GenBank/DDBJ databases">
        <title>Genome sequence of Tetragenococcus muriaticus.</title>
        <authorList>
            <person name="Chuea-nongthon C."/>
            <person name="Rodtong S."/>
            <person name="Yongsawatdigul J."/>
            <person name="Steele J.L."/>
            <person name="Liu X.-y."/>
            <person name="Speers J."/>
            <person name="Glasner J.D."/>
            <person name="Neeno-Eckwall E.C."/>
        </authorList>
    </citation>
    <scope>NUCLEOTIDE SEQUENCE [LARGE SCALE GENOMIC DNA]</scope>
    <source>
        <strain evidence="3 4">3MR10-3</strain>
    </source>
</reference>
<comment type="caution">
    <text evidence="3">The sequence shown here is derived from an EMBL/GenBank/DDBJ whole genome shotgun (WGS) entry which is preliminary data.</text>
</comment>
<dbReference type="GO" id="GO:0009055">
    <property type="term" value="F:electron transfer activity"/>
    <property type="evidence" value="ECO:0007669"/>
    <property type="project" value="TreeGrafter"/>
</dbReference>
<protein>
    <submittedName>
        <fullName evidence="3">NAD(P)H dehydrogenase (Quinone)</fullName>
    </submittedName>
</protein>
<name>A0A091C7C4_9ENTE</name>
<dbReference type="Pfam" id="PF02525">
    <property type="entry name" value="Flavodoxin_2"/>
    <property type="match status" value="1"/>
</dbReference>
<dbReference type="PANTHER" id="PTHR47307">
    <property type="entry name" value="GLUTATHIONE-REGULATED POTASSIUM-EFFLUX SYSTEM ANCILLARY PROTEIN KEFG"/>
    <property type="match status" value="1"/>
</dbReference>
<gene>
    <name evidence="3" type="ORF">TMU3MR103_0381</name>
</gene>
<keyword evidence="4" id="KW-1185">Reference proteome</keyword>
<evidence type="ECO:0000259" key="2">
    <source>
        <dbReference type="Pfam" id="PF02525"/>
    </source>
</evidence>
<dbReference type="InterPro" id="IPR029039">
    <property type="entry name" value="Flavoprotein-like_sf"/>
</dbReference>
<dbReference type="RefSeq" id="WP_038022141.1">
    <property type="nucleotide sequence ID" value="NZ_JPVT01000041.1"/>
</dbReference>
<dbReference type="Gene3D" id="3.40.50.360">
    <property type="match status" value="1"/>
</dbReference>
<dbReference type="EMBL" id="JPVT01000041">
    <property type="protein sequence ID" value="KFN92580.1"/>
    <property type="molecule type" value="Genomic_DNA"/>
</dbReference>
<organism evidence="3 4">
    <name type="scientific">Tetragenococcus muriaticus 3MR10-3</name>
    <dbReference type="NCBI Taxonomy" id="1302648"/>
    <lineage>
        <taxon>Bacteria</taxon>
        <taxon>Bacillati</taxon>
        <taxon>Bacillota</taxon>
        <taxon>Bacilli</taxon>
        <taxon>Lactobacillales</taxon>
        <taxon>Enterococcaceae</taxon>
        <taxon>Tetragenococcus</taxon>
    </lineage>
</organism>
<feature type="domain" description="Flavodoxin-like fold" evidence="2">
    <location>
        <begin position="1"/>
        <end position="166"/>
    </location>
</feature>
<dbReference type="InterPro" id="IPR003680">
    <property type="entry name" value="Flavodoxin_fold"/>
</dbReference>